<evidence type="ECO:0000313" key="4">
    <source>
        <dbReference type="Proteomes" id="UP000801492"/>
    </source>
</evidence>
<protein>
    <recommendedName>
        <fullName evidence="2">Tc1-like transposase DDE domain-containing protein</fullName>
    </recommendedName>
</protein>
<evidence type="ECO:0000259" key="2">
    <source>
        <dbReference type="Pfam" id="PF13358"/>
    </source>
</evidence>
<dbReference type="Pfam" id="PF13358">
    <property type="entry name" value="DDE_3"/>
    <property type="match status" value="1"/>
</dbReference>
<dbReference type="InterPro" id="IPR038717">
    <property type="entry name" value="Tc1-like_DDE_dom"/>
</dbReference>
<proteinExistence type="predicted"/>
<name>A0A8K0D914_IGNLU</name>
<dbReference type="EMBL" id="VTPC01003415">
    <property type="protein sequence ID" value="KAF2898567.1"/>
    <property type="molecule type" value="Genomic_DNA"/>
</dbReference>
<dbReference type="InterPro" id="IPR036397">
    <property type="entry name" value="RNaseH_sf"/>
</dbReference>
<sequence>MESDSDESFLCIPEEIVKAASTATLNLLPEKSKGQYLKEYDLFIKWRVEKQVCSFTERVLLAYFEEKSKQWKSPTLGYKKEGRNIVYIDEMYIHSSHTQEKGWTDKTLKELQKPIGKGKRLIIVHAGGKSGFVPNALLIFPSGSKSGDYHHDMNYENFSKWLETQVLPNLPLRSVLLVNNALYHNVKLLQMPVSSTRKEEMIRWLQDKNIKHDPSLTKPELYKIIKQNKSKNIPYKIDHLVEQYGHVILRLPPYHLEFNPIEKIWALKEHLLDNAFDRLAFTVNTGESDESAFDESEDSSYEENDDIDG</sequence>
<organism evidence="3 4">
    <name type="scientific">Ignelater luminosus</name>
    <name type="common">Cucubano</name>
    <name type="synonym">Pyrophorus luminosus</name>
    <dbReference type="NCBI Taxonomy" id="2038154"/>
    <lineage>
        <taxon>Eukaryota</taxon>
        <taxon>Metazoa</taxon>
        <taxon>Ecdysozoa</taxon>
        <taxon>Arthropoda</taxon>
        <taxon>Hexapoda</taxon>
        <taxon>Insecta</taxon>
        <taxon>Pterygota</taxon>
        <taxon>Neoptera</taxon>
        <taxon>Endopterygota</taxon>
        <taxon>Coleoptera</taxon>
        <taxon>Polyphaga</taxon>
        <taxon>Elateriformia</taxon>
        <taxon>Elateroidea</taxon>
        <taxon>Elateridae</taxon>
        <taxon>Agrypninae</taxon>
        <taxon>Pyrophorini</taxon>
        <taxon>Ignelater</taxon>
    </lineage>
</organism>
<dbReference type="OrthoDB" id="8190933at2759"/>
<feature type="domain" description="Tc1-like transposase DDE" evidence="2">
    <location>
        <begin position="85"/>
        <end position="276"/>
    </location>
</feature>
<feature type="non-terminal residue" evidence="3">
    <location>
        <position position="1"/>
    </location>
</feature>
<dbReference type="GO" id="GO:0003676">
    <property type="term" value="F:nucleic acid binding"/>
    <property type="evidence" value="ECO:0007669"/>
    <property type="project" value="InterPro"/>
</dbReference>
<comment type="caution">
    <text evidence="3">The sequence shown here is derived from an EMBL/GenBank/DDBJ whole genome shotgun (WGS) entry which is preliminary data.</text>
</comment>
<dbReference type="Proteomes" id="UP000801492">
    <property type="component" value="Unassembled WGS sequence"/>
</dbReference>
<evidence type="ECO:0000256" key="1">
    <source>
        <dbReference type="SAM" id="MobiDB-lite"/>
    </source>
</evidence>
<gene>
    <name evidence="3" type="ORF">ILUMI_07612</name>
</gene>
<evidence type="ECO:0000313" key="3">
    <source>
        <dbReference type="EMBL" id="KAF2898567.1"/>
    </source>
</evidence>
<accession>A0A8K0D914</accession>
<dbReference type="AlphaFoldDB" id="A0A8K0D914"/>
<reference evidence="3" key="1">
    <citation type="submission" date="2019-08" db="EMBL/GenBank/DDBJ databases">
        <title>The genome of the North American firefly Photinus pyralis.</title>
        <authorList>
            <consortium name="Photinus pyralis genome working group"/>
            <person name="Fallon T.R."/>
            <person name="Sander Lower S.E."/>
            <person name="Weng J.-K."/>
        </authorList>
    </citation>
    <scope>NUCLEOTIDE SEQUENCE</scope>
    <source>
        <strain evidence="3">TRF0915ILg1</strain>
        <tissue evidence="3">Whole body</tissue>
    </source>
</reference>
<feature type="region of interest" description="Disordered" evidence="1">
    <location>
        <begin position="287"/>
        <end position="309"/>
    </location>
</feature>
<dbReference type="PANTHER" id="PTHR33939">
    <property type="entry name" value="PROTEIN CBG22215"/>
    <property type="match status" value="1"/>
</dbReference>
<dbReference type="PANTHER" id="PTHR33939:SF1">
    <property type="entry name" value="DUF4371 DOMAIN-CONTAINING PROTEIN"/>
    <property type="match status" value="1"/>
</dbReference>
<dbReference type="Gene3D" id="3.30.420.10">
    <property type="entry name" value="Ribonuclease H-like superfamily/Ribonuclease H"/>
    <property type="match status" value="1"/>
</dbReference>
<keyword evidence="4" id="KW-1185">Reference proteome</keyword>